<sequence length="152" mass="15942">MTERGSTPRELGLYVRELRLSLRNNSGAYGFSVMITSVMAMLSALRSPPGPGQIVLFFLGAVASFAIIEAIATRGFTRSLGNQEATKVIALGSSLNLVSIAVAVAVAATTGVVLPATLGWLVGPFAASVAYLLVTAAEMTVARRIEEVREVE</sequence>
<name>A0A2P8D3S9_9ACTN</name>
<keyword evidence="1" id="KW-0812">Transmembrane</keyword>
<evidence type="ECO:0000256" key="1">
    <source>
        <dbReference type="SAM" id="Phobius"/>
    </source>
</evidence>
<dbReference type="EMBL" id="PYGE01000033">
    <property type="protein sequence ID" value="PSK91871.1"/>
    <property type="molecule type" value="Genomic_DNA"/>
</dbReference>
<feature type="transmembrane region" description="Helical" evidence="1">
    <location>
        <begin position="54"/>
        <end position="76"/>
    </location>
</feature>
<evidence type="ECO:0000313" key="2">
    <source>
        <dbReference type="EMBL" id="PSK91871.1"/>
    </source>
</evidence>
<accession>A0A2P8D3S9</accession>
<protein>
    <submittedName>
        <fullName evidence="2">Uncharacterized protein</fullName>
    </submittedName>
</protein>
<reference evidence="2 3" key="1">
    <citation type="submission" date="2018-03" db="EMBL/GenBank/DDBJ databases">
        <title>Genomic Encyclopedia of Archaeal and Bacterial Type Strains, Phase II (KMG-II): from individual species to whole genera.</title>
        <authorList>
            <person name="Goeker M."/>
        </authorList>
    </citation>
    <scope>NUCLEOTIDE SEQUENCE [LARGE SCALE GENOMIC DNA]</scope>
    <source>
        <strain evidence="2 3">DSM 45211</strain>
    </source>
</reference>
<feature type="transmembrane region" description="Helical" evidence="1">
    <location>
        <begin position="28"/>
        <end position="48"/>
    </location>
</feature>
<proteinExistence type="predicted"/>
<keyword evidence="1" id="KW-0472">Membrane</keyword>
<feature type="transmembrane region" description="Helical" evidence="1">
    <location>
        <begin position="114"/>
        <end position="134"/>
    </location>
</feature>
<feature type="transmembrane region" description="Helical" evidence="1">
    <location>
        <begin position="88"/>
        <end position="108"/>
    </location>
</feature>
<keyword evidence="1" id="KW-1133">Transmembrane helix</keyword>
<dbReference type="OrthoDB" id="3555880at2"/>
<dbReference type="Proteomes" id="UP000243528">
    <property type="component" value="Unassembled WGS sequence"/>
</dbReference>
<evidence type="ECO:0000313" key="3">
    <source>
        <dbReference type="Proteomes" id="UP000243528"/>
    </source>
</evidence>
<dbReference type="AlphaFoldDB" id="A0A2P8D3S9"/>
<comment type="caution">
    <text evidence="2">The sequence shown here is derived from an EMBL/GenBank/DDBJ whole genome shotgun (WGS) entry which is preliminary data.</text>
</comment>
<gene>
    <name evidence="2" type="ORF">CLV30_1334</name>
</gene>
<dbReference type="RefSeq" id="WP_106540008.1">
    <property type="nucleotide sequence ID" value="NZ_PYGE01000033.1"/>
</dbReference>
<organism evidence="2 3">
    <name type="scientific">Haloactinopolyspora alba</name>
    <dbReference type="NCBI Taxonomy" id="648780"/>
    <lineage>
        <taxon>Bacteria</taxon>
        <taxon>Bacillati</taxon>
        <taxon>Actinomycetota</taxon>
        <taxon>Actinomycetes</taxon>
        <taxon>Jiangellales</taxon>
        <taxon>Jiangellaceae</taxon>
        <taxon>Haloactinopolyspora</taxon>
    </lineage>
</organism>
<keyword evidence="3" id="KW-1185">Reference proteome</keyword>